<dbReference type="RefSeq" id="WP_160224419.1">
    <property type="nucleotide sequence ID" value="NZ_CP029149.1"/>
</dbReference>
<dbReference type="KEGG" id="bcad:DBX24_07180"/>
<gene>
    <name evidence="1" type="ORF">DBX24_07180</name>
</gene>
<proteinExistence type="predicted"/>
<keyword evidence="2" id="KW-1185">Reference proteome</keyword>
<dbReference type="Pfam" id="PF14903">
    <property type="entry name" value="WG_beta_rep"/>
    <property type="match status" value="2"/>
</dbReference>
<dbReference type="PROSITE" id="PS51257">
    <property type="entry name" value="PROKAR_LIPOPROTEIN"/>
    <property type="match status" value="1"/>
</dbReference>
<dbReference type="InterPro" id="IPR032774">
    <property type="entry name" value="WG_beta_rep"/>
</dbReference>
<protein>
    <submittedName>
        <fullName evidence="1">Uncharacterized protein</fullName>
    </submittedName>
</protein>
<sequence>MKVKILLIFLVLALVSCRPSYFTKLENLESLNGKYYSKSLFKYNGKKKIPDTKAHMLRFFNSEENLETVNWVEMKFQEPDKVELTYPVMELGELTTKKQTFTGKRRRNYLKVTHWNKDIFIPLIYGKTQKNYIKIGKTKENQLLIQRYYEYSGNILFLAGGVAHTSDFVFEKYDKYTGNKAFYKDGKYGIKRGEKEIVPAIYDVAYTYKDEYIKVKINDKYGILDYEGKEIVPVKYDDIEYKEYEINPVFYVKNMGKMGLVNMKGEEFVPIRYDKIKSYNSKFYELHLNNKQGLANLNGVLYPAIYENLGWSSVNHNRYFDAYDEYIAVKRDSTDYLIDTRGYEYQVNKKIPKFGGMASIYPLLETARKVSLDEEAE</sequence>
<evidence type="ECO:0000313" key="2">
    <source>
        <dbReference type="Proteomes" id="UP000464318"/>
    </source>
</evidence>
<name>A0A6P1QV37_9FLAO</name>
<organism evidence="1 2">
    <name type="scientific">Bergeyella cardium</name>
    <dbReference type="NCBI Taxonomy" id="1585976"/>
    <lineage>
        <taxon>Bacteria</taxon>
        <taxon>Pseudomonadati</taxon>
        <taxon>Bacteroidota</taxon>
        <taxon>Flavobacteriia</taxon>
        <taxon>Flavobacteriales</taxon>
        <taxon>Weeksellaceae</taxon>
        <taxon>Bergeyella</taxon>
    </lineage>
</organism>
<accession>A0A6P1QV37</accession>
<dbReference type="Proteomes" id="UP000464318">
    <property type="component" value="Chromosome"/>
</dbReference>
<reference evidence="1 2" key="1">
    <citation type="submission" date="2018-04" db="EMBL/GenBank/DDBJ databases">
        <title>Characteristic and Complete Genome Sequencing of A Novel Member of Infective Endocarditis Causative Bacteria: Bergeyella cardium QL-PH.</title>
        <authorList>
            <person name="Pan H."/>
            <person name="Sun E."/>
            <person name="Zhang Y."/>
        </authorList>
    </citation>
    <scope>NUCLEOTIDE SEQUENCE [LARGE SCALE GENOMIC DNA]</scope>
    <source>
        <strain evidence="1 2">HPQL</strain>
    </source>
</reference>
<dbReference type="AlphaFoldDB" id="A0A6P1QV37"/>
<evidence type="ECO:0000313" key="1">
    <source>
        <dbReference type="EMBL" id="QHN65679.1"/>
    </source>
</evidence>
<dbReference type="OrthoDB" id="1150229at2"/>
<dbReference type="EMBL" id="CP029149">
    <property type="protein sequence ID" value="QHN65679.1"/>
    <property type="molecule type" value="Genomic_DNA"/>
</dbReference>